<evidence type="ECO:0000313" key="4">
    <source>
        <dbReference type="Proteomes" id="UP000434582"/>
    </source>
</evidence>
<reference evidence="3 4" key="1">
    <citation type="submission" date="2019-10" db="EMBL/GenBank/DDBJ databases">
        <title>Draft whole-genome sequence of the purple nonsulfur photosynthetic bacterium Roseospira navarrensis DSM 15114.</title>
        <authorList>
            <person name="Kyndt J.A."/>
            <person name="Meyer T.E."/>
        </authorList>
    </citation>
    <scope>NUCLEOTIDE SEQUENCE [LARGE SCALE GENOMIC DNA]</scope>
    <source>
        <strain evidence="3 4">DSM 15114</strain>
    </source>
</reference>
<keyword evidence="1" id="KW-0472">Membrane</keyword>
<dbReference type="OrthoDB" id="7189296at2"/>
<keyword evidence="1" id="KW-0812">Transmembrane</keyword>
<evidence type="ECO:0000313" key="3">
    <source>
        <dbReference type="EMBL" id="MQX36025.1"/>
    </source>
</evidence>
<evidence type="ECO:0000256" key="1">
    <source>
        <dbReference type="SAM" id="Phobius"/>
    </source>
</evidence>
<dbReference type="Pfam" id="PF07811">
    <property type="entry name" value="TadE"/>
    <property type="match status" value="1"/>
</dbReference>
<dbReference type="EMBL" id="WIVE01000012">
    <property type="protein sequence ID" value="MQX36025.1"/>
    <property type="molecule type" value="Genomic_DNA"/>
</dbReference>
<keyword evidence="4" id="KW-1185">Reference proteome</keyword>
<dbReference type="RefSeq" id="WP_153342120.1">
    <property type="nucleotide sequence ID" value="NZ_WIVE01000012.1"/>
</dbReference>
<gene>
    <name evidence="3" type="ORF">GHC57_05780</name>
</gene>
<accession>A0A7X2D4B6</accession>
<protein>
    <submittedName>
        <fullName evidence="3">Pilus assembly protein</fullName>
    </submittedName>
</protein>
<proteinExistence type="predicted"/>
<organism evidence="3 4">
    <name type="scientific">Roseospira navarrensis</name>
    <dbReference type="NCBI Taxonomy" id="140058"/>
    <lineage>
        <taxon>Bacteria</taxon>
        <taxon>Pseudomonadati</taxon>
        <taxon>Pseudomonadota</taxon>
        <taxon>Alphaproteobacteria</taxon>
        <taxon>Rhodospirillales</taxon>
        <taxon>Rhodospirillaceae</taxon>
        <taxon>Roseospira</taxon>
    </lineage>
</organism>
<evidence type="ECO:0000259" key="2">
    <source>
        <dbReference type="Pfam" id="PF07811"/>
    </source>
</evidence>
<dbReference type="InterPro" id="IPR012495">
    <property type="entry name" value="TadE-like_dom"/>
</dbReference>
<dbReference type="AlphaFoldDB" id="A0A7X2D4B6"/>
<feature type="transmembrane region" description="Helical" evidence="1">
    <location>
        <begin position="21"/>
        <end position="40"/>
    </location>
</feature>
<dbReference type="Proteomes" id="UP000434582">
    <property type="component" value="Unassembled WGS sequence"/>
</dbReference>
<comment type="caution">
    <text evidence="3">The sequence shown here is derived from an EMBL/GenBank/DDBJ whole genome shotgun (WGS) entry which is preliminary data.</text>
</comment>
<feature type="domain" description="TadE-like" evidence="2">
    <location>
        <begin position="13"/>
        <end position="54"/>
    </location>
</feature>
<sequence>MELMRSVLRCRKGTAGVEAALLLPVLISMLLGLVEISKYIEAAQRAMSAAQSVADLVTQDVTHTDASLAEIRTAARLVMAPLPTGNADLSIMIVSVGFDDEDGTPFVLWQDPYAGTVTADPNRATDLGDPGESVIMVTMTYNYDSPFGFLFEGRTLTEEAFSRPRITSRIALNGKTDHEL</sequence>
<keyword evidence="1" id="KW-1133">Transmembrane helix</keyword>
<name>A0A7X2D4B6_9PROT</name>